<evidence type="ECO:0000256" key="3">
    <source>
        <dbReference type="ARBA" id="ARBA00023163"/>
    </source>
</evidence>
<dbReference type="AlphaFoldDB" id="A0A844F6K7"/>
<reference evidence="5 6" key="1">
    <citation type="submission" date="2019-08" db="EMBL/GenBank/DDBJ databases">
        <title>In-depth cultivation of the pig gut microbiome towards novel bacterial diversity and tailored functional studies.</title>
        <authorList>
            <person name="Wylensek D."/>
            <person name="Hitch T.C.A."/>
            <person name="Clavel T."/>
        </authorList>
    </citation>
    <scope>NUCLEOTIDE SEQUENCE [LARGE SCALE GENOMIC DNA]</scope>
    <source>
        <strain evidence="5 6">BL-389-WT-3D</strain>
    </source>
</reference>
<evidence type="ECO:0000259" key="4">
    <source>
        <dbReference type="PROSITE" id="PS50949"/>
    </source>
</evidence>
<dbReference type="InterPro" id="IPR036390">
    <property type="entry name" value="WH_DNA-bd_sf"/>
</dbReference>
<name>A0A844F6K7_CLOSV</name>
<protein>
    <submittedName>
        <fullName evidence="5">GntR family transcriptional regulator</fullName>
    </submittedName>
</protein>
<evidence type="ECO:0000256" key="2">
    <source>
        <dbReference type="ARBA" id="ARBA00023125"/>
    </source>
</evidence>
<keyword evidence="1" id="KW-0805">Transcription regulation</keyword>
<dbReference type="PANTHER" id="PTHR44846">
    <property type="entry name" value="MANNOSYL-D-GLYCERATE TRANSPORT/METABOLISM SYSTEM REPRESSOR MNGR-RELATED"/>
    <property type="match status" value="1"/>
</dbReference>
<proteinExistence type="predicted"/>
<evidence type="ECO:0000256" key="1">
    <source>
        <dbReference type="ARBA" id="ARBA00023015"/>
    </source>
</evidence>
<dbReference type="InterPro" id="IPR050679">
    <property type="entry name" value="Bact_HTH_transcr_reg"/>
</dbReference>
<dbReference type="PROSITE" id="PS50949">
    <property type="entry name" value="HTH_GNTR"/>
    <property type="match status" value="1"/>
</dbReference>
<evidence type="ECO:0000313" key="6">
    <source>
        <dbReference type="Proteomes" id="UP000462363"/>
    </source>
</evidence>
<dbReference type="Proteomes" id="UP000462363">
    <property type="component" value="Unassembled WGS sequence"/>
</dbReference>
<dbReference type="SMART" id="SM00345">
    <property type="entry name" value="HTH_GNTR"/>
    <property type="match status" value="1"/>
</dbReference>
<evidence type="ECO:0000313" key="5">
    <source>
        <dbReference type="EMBL" id="MSS40963.1"/>
    </source>
</evidence>
<dbReference type="GO" id="GO:0003677">
    <property type="term" value="F:DNA binding"/>
    <property type="evidence" value="ECO:0007669"/>
    <property type="project" value="UniProtKB-KW"/>
</dbReference>
<dbReference type="PANTHER" id="PTHR44846:SF17">
    <property type="entry name" value="GNTR-FAMILY TRANSCRIPTIONAL REGULATOR"/>
    <property type="match status" value="1"/>
</dbReference>
<dbReference type="Pfam" id="PF00392">
    <property type="entry name" value="GntR"/>
    <property type="match status" value="1"/>
</dbReference>
<dbReference type="CDD" id="cd07377">
    <property type="entry name" value="WHTH_GntR"/>
    <property type="match status" value="1"/>
</dbReference>
<accession>A0A844F6K7</accession>
<dbReference type="InterPro" id="IPR028082">
    <property type="entry name" value="Peripla_BP_I"/>
</dbReference>
<sequence>MGNENLYEIVKNRICDEIFKGHYSDADKLPPERELEEMLEVSRVTVRKSLEILEDDGLIVRQVGRGTTVTLRNRGNKSKLDMIVLIAPARNPFFAEFIGRFQNYAETQDALLLYVEKPRLEELENCLYRLYKRGLRNAVVWLEDLPVDVEKLRRLRALGMNMVFFDSDKAIPYADCVTLDNALAVRALYGELKRRGYERIGYIGWDLENAYSINAREEAYLENGGDGEMLLKIPWKDIQKGRKMVEELLKRHGQDKNAAVICSDRDCGEIACKAAENMDADIMIATVDEIAGNTGRDLLMYKQNLSGTVEQIFSCLKSQCTQEEKWNAKVYQIEGILLQHLL</sequence>
<dbReference type="InterPro" id="IPR000524">
    <property type="entry name" value="Tscrpt_reg_HTH_GntR"/>
</dbReference>
<dbReference type="Gene3D" id="3.40.50.2300">
    <property type="match status" value="2"/>
</dbReference>
<dbReference type="SUPFAM" id="SSF46785">
    <property type="entry name" value="Winged helix' DNA-binding domain"/>
    <property type="match status" value="1"/>
</dbReference>
<feature type="domain" description="HTH gntR-type" evidence="4">
    <location>
        <begin position="4"/>
        <end position="72"/>
    </location>
</feature>
<keyword evidence="3" id="KW-0804">Transcription</keyword>
<dbReference type="EMBL" id="VUMB01000023">
    <property type="protein sequence ID" value="MSS40963.1"/>
    <property type="molecule type" value="Genomic_DNA"/>
</dbReference>
<dbReference type="InterPro" id="IPR036388">
    <property type="entry name" value="WH-like_DNA-bd_sf"/>
</dbReference>
<comment type="caution">
    <text evidence="5">The sequence shown here is derived from an EMBL/GenBank/DDBJ whole genome shotgun (WGS) entry which is preliminary data.</text>
</comment>
<dbReference type="GO" id="GO:0045892">
    <property type="term" value="P:negative regulation of DNA-templated transcription"/>
    <property type="evidence" value="ECO:0007669"/>
    <property type="project" value="TreeGrafter"/>
</dbReference>
<dbReference type="GO" id="GO:0003700">
    <property type="term" value="F:DNA-binding transcription factor activity"/>
    <property type="evidence" value="ECO:0007669"/>
    <property type="project" value="InterPro"/>
</dbReference>
<dbReference type="Gene3D" id="1.10.10.10">
    <property type="entry name" value="Winged helix-like DNA-binding domain superfamily/Winged helix DNA-binding domain"/>
    <property type="match status" value="1"/>
</dbReference>
<organism evidence="5 6">
    <name type="scientific">Clostridium scindens (strain JCM 10418 / VPI 12708)</name>
    <dbReference type="NCBI Taxonomy" id="29347"/>
    <lineage>
        <taxon>Bacteria</taxon>
        <taxon>Bacillati</taxon>
        <taxon>Bacillota</taxon>
        <taxon>Clostridia</taxon>
        <taxon>Lachnospirales</taxon>
        <taxon>Lachnospiraceae</taxon>
    </lineage>
</organism>
<dbReference type="SUPFAM" id="SSF53822">
    <property type="entry name" value="Periplasmic binding protein-like I"/>
    <property type="match status" value="1"/>
</dbReference>
<keyword evidence="2" id="KW-0238">DNA-binding</keyword>
<gene>
    <name evidence="5" type="ORF">FYJ37_11525</name>
</gene>
<dbReference type="PRINTS" id="PR00035">
    <property type="entry name" value="HTHGNTR"/>
</dbReference>
<dbReference type="RefSeq" id="WP_154323140.1">
    <property type="nucleotide sequence ID" value="NZ_CP045695.1"/>
</dbReference>